<feature type="region of interest" description="Disordered" evidence="1">
    <location>
        <begin position="77"/>
        <end position="97"/>
    </location>
</feature>
<evidence type="ECO:0000313" key="3">
    <source>
        <dbReference type="Proteomes" id="UP000235388"/>
    </source>
</evidence>
<evidence type="ECO:0000256" key="1">
    <source>
        <dbReference type="SAM" id="MobiDB-lite"/>
    </source>
</evidence>
<reference evidence="2 3" key="1">
    <citation type="submission" date="2017-11" db="EMBL/GenBank/DDBJ databases">
        <title>De novo assembly and phasing of dikaryotic genomes from two isolates of Puccinia coronata f. sp. avenae, the causal agent of oat crown rust.</title>
        <authorList>
            <person name="Miller M.E."/>
            <person name="Zhang Y."/>
            <person name="Omidvar V."/>
            <person name="Sperschneider J."/>
            <person name="Schwessinger B."/>
            <person name="Raley C."/>
            <person name="Palmer J.M."/>
            <person name="Garnica D."/>
            <person name="Upadhyaya N."/>
            <person name="Rathjen J."/>
            <person name="Taylor J.M."/>
            <person name="Park R.F."/>
            <person name="Dodds P.N."/>
            <person name="Hirsch C.D."/>
            <person name="Kianian S.F."/>
            <person name="Figueroa M."/>
        </authorList>
    </citation>
    <scope>NUCLEOTIDE SEQUENCE [LARGE SCALE GENOMIC DNA]</scope>
    <source>
        <strain evidence="2">12NC29</strain>
    </source>
</reference>
<accession>A0A2N5VHS5</accession>
<name>A0A2N5VHS5_9BASI</name>
<gene>
    <name evidence="2" type="ORF">PCANC_09012</name>
</gene>
<keyword evidence="3" id="KW-1185">Reference proteome</keyword>
<sequence>MSLSHLQQSTDCLTCKNDQPVALARTAQGAIQLWSRFQEAPGPPVGLLLLARSPCGESRQATCLGCKLLSDPALHLRGAPPPEAEMISGLPKRPDES</sequence>
<dbReference type="EMBL" id="PGCJ01000095">
    <property type="protein sequence ID" value="PLW49544.1"/>
    <property type="molecule type" value="Genomic_DNA"/>
</dbReference>
<protein>
    <submittedName>
        <fullName evidence="2">Uncharacterized protein</fullName>
    </submittedName>
</protein>
<organism evidence="2 3">
    <name type="scientific">Puccinia coronata f. sp. avenae</name>
    <dbReference type="NCBI Taxonomy" id="200324"/>
    <lineage>
        <taxon>Eukaryota</taxon>
        <taxon>Fungi</taxon>
        <taxon>Dikarya</taxon>
        <taxon>Basidiomycota</taxon>
        <taxon>Pucciniomycotina</taxon>
        <taxon>Pucciniomycetes</taxon>
        <taxon>Pucciniales</taxon>
        <taxon>Pucciniaceae</taxon>
        <taxon>Puccinia</taxon>
    </lineage>
</organism>
<proteinExistence type="predicted"/>
<evidence type="ECO:0000313" key="2">
    <source>
        <dbReference type="EMBL" id="PLW49544.1"/>
    </source>
</evidence>
<dbReference type="Proteomes" id="UP000235388">
    <property type="component" value="Unassembled WGS sequence"/>
</dbReference>
<comment type="caution">
    <text evidence="2">The sequence shown here is derived from an EMBL/GenBank/DDBJ whole genome shotgun (WGS) entry which is preliminary data.</text>
</comment>
<dbReference type="AlphaFoldDB" id="A0A2N5VHS5"/>